<accession>A0A1Q3EGC9</accession>
<sequence>MVSGELETRTQLDDYTDRGDSLQHYNVKDFFADTYDKYEKDSEGGMEKLTKSKRTGRIAGFRHQYAPNKKPNHVRLVRQDGHENVPLYVGRWFPRNDRPEDRTIYILLMLAILKPWRKITDITKGFHTFEDAWSDFTDHCSDRMHDFISNVQYFYRCSDQSAARREKEYQTYVAPEQAESEMVIEERSGTGVADDEFASEEDIYKAQQREGMAQEMYAYTAMESAYHAGVFEREFEPVAGAPFAGRCTLEEKVDFQDWHNELVEYASSGAQLVVDDIVRDLGNVVVNPSTSAIVEREHIGTDEASHDDSGRGLRDRLNEEQGRAHDIVVDHLERTLAGHEPGQLLLLLQGAGGTGKTVVINAISETFR</sequence>
<comment type="caution">
    <text evidence="1">The sequence shown here is derived from an EMBL/GenBank/DDBJ whole genome shotgun (WGS) entry which is preliminary data.</text>
</comment>
<reference evidence="1 2" key="1">
    <citation type="submission" date="2016-08" db="EMBL/GenBank/DDBJ databases">
        <authorList>
            <consortium name="Lentinula edodes genome sequencing consortium"/>
            <person name="Sakamoto Y."/>
            <person name="Nakade K."/>
            <person name="Sato S."/>
            <person name="Yoshida Y."/>
            <person name="Miyazaki K."/>
            <person name="Natsume S."/>
            <person name="Konno N."/>
        </authorList>
    </citation>
    <scope>NUCLEOTIDE SEQUENCE [LARGE SCALE GENOMIC DNA]</scope>
    <source>
        <strain evidence="1 2">NBRC 111202</strain>
    </source>
</reference>
<keyword evidence="2" id="KW-1185">Reference proteome</keyword>
<gene>
    <name evidence="1" type="ORF">LENED_008151</name>
</gene>
<evidence type="ECO:0000313" key="1">
    <source>
        <dbReference type="EMBL" id="GAW06241.1"/>
    </source>
</evidence>
<reference evidence="1 2" key="2">
    <citation type="submission" date="2017-02" db="EMBL/GenBank/DDBJ databases">
        <title>A genome survey and senescence transcriptome analysis in Lentinula edodes.</title>
        <authorList>
            <person name="Sakamoto Y."/>
            <person name="Nakade K."/>
            <person name="Sato S."/>
            <person name="Yoshida Y."/>
            <person name="Miyazaki K."/>
            <person name="Natsume S."/>
            <person name="Konno N."/>
        </authorList>
    </citation>
    <scope>NUCLEOTIDE SEQUENCE [LARGE SCALE GENOMIC DNA]</scope>
    <source>
        <strain evidence="1 2">NBRC 111202</strain>
    </source>
</reference>
<keyword evidence="1" id="KW-0067">ATP-binding</keyword>
<dbReference type="InterPro" id="IPR027417">
    <property type="entry name" value="P-loop_NTPase"/>
</dbReference>
<dbReference type="Proteomes" id="UP000188533">
    <property type="component" value="Unassembled WGS sequence"/>
</dbReference>
<evidence type="ECO:0000313" key="2">
    <source>
        <dbReference type="Proteomes" id="UP000188533"/>
    </source>
</evidence>
<proteinExistence type="predicted"/>
<dbReference type="GO" id="GO:0004386">
    <property type="term" value="F:helicase activity"/>
    <property type="evidence" value="ECO:0007669"/>
    <property type="project" value="UniProtKB-KW"/>
</dbReference>
<keyword evidence="1" id="KW-0547">Nucleotide-binding</keyword>
<dbReference type="AlphaFoldDB" id="A0A1Q3EGC9"/>
<keyword evidence="1" id="KW-0347">Helicase</keyword>
<protein>
    <submittedName>
        <fullName evidence="1">ATP-dependent DNA helicase PIF1</fullName>
    </submittedName>
</protein>
<name>A0A1Q3EGC9_LENED</name>
<dbReference type="EMBL" id="BDGU01000310">
    <property type="protein sequence ID" value="GAW06241.1"/>
    <property type="molecule type" value="Genomic_DNA"/>
</dbReference>
<dbReference type="Gene3D" id="3.40.50.300">
    <property type="entry name" value="P-loop containing nucleotide triphosphate hydrolases"/>
    <property type="match status" value="1"/>
</dbReference>
<dbReference type="STRING" id="5353.A0A1Q3EGC9"/>
<keyword evidence="1" id="KW-0378">Hydrolase</keyword>
<organism evidence="1 2">
    <name type="scientific">Lentinula edodes</name>
    <name type="common">Shiitake mushroom</name>
    <name type="synonym">Lentinus edodes</name>
    <dbReference type="NCBI Taxonomy" id="5353"/>
    <lineage>
        <taxon>Eukaryota</taxon>
        <taxon>Fungi</taxon>
        <taxon>Dikarya</taxon>
        <taxon>Basidiomycota</taxon>
        <taxon>Agaricomycotina</taxon>
        <taxon>Agaricomycetes</taxon>
        <taxon>Agaricomycetidae</taxon>
        <taxon>Agaricales</taxon>
        <taxon>Marasmiineae</taxon>
        <taxon>Omphalotaceae</taxon>
        <taxon>Lentinula</taxon>
    </lineage>
</organism>